<evidence type="ECO:0000313" key="4">
    <source>
        <dbReference type="Proteomes" id="UP000015101"/>
    </source>
</evidence>
<dbReference type="HOGENOM" id="CLU_030857_0_0_1"/>
<dbReference type="STRING" id="6412.T1EI48"/>
<dbReference type="FunFam" id="1.25.40.180:FF:000001">
    <property type="entry name" value="Eukaryotic translation initiation factor 4 gamma, 3, putative"/>
    <property type="match status" value="1"/>
</dbReference>
<accession>T1EI48</accession>
<evidence type="ECO:0000313" key="3">
    <source>
        <dbReference type="EnsemblMetazoa" id="HelroP134359"/>
    </source>
</evidence>
<dbReference type="PANTHER" id="PTHR23253:SF78">
    <property type="entry name" value="EUKARYOTIC TRANSLATION INITIATION FACTOR 4G1, ISOFORM B-RELATED"/>
    <property type="match status" value="1"/>
</dbReference>
<dbReference type="SMART" id="SM00543">
    <property type="entry name" value="MIF4G"/>
    <property type="match status" value="1"/>
</dbReference>
<dbReference type="KEGG" id="hro:HELRODRAFT_134359"/>
<proteinExistence type="predicted"/>
<dbReference type="OrthoDB" id="514777at2759"/>
<dbReference type="InParanoid" id="T1EI48"/>
<dbReference type="Pfam" id="PF02854">
    <property type="entry name" value="MIF4G"/>
    <property type="match status" value="1"/>
</dbReference>
<organism evidence="3 4">
    <name type="scientific">Helobdella robusta</name>
    <name type="common">Californian leech</name>
    <dbReference type="NCBI Taxonomy" id="6412"/>
    <lineage>
        <taxon>Eukaryota</taxon>
        <taxon>Metazoa</taxon>
        <taxon>Spiralia</taxon>
        <taxon>Lophotrochozoa</taxon>
        <taxon>Annelida</taxon>
        <taxon>Clitellata</taxon>
        <taxon>Hirudinea</taxon>
        <taxon>Rhynchobdellida</taxon>
        <taxon>Glossiphoniidae</taxon>
        <taxon>Helobdella</taxon>
    </lineage>
</organism>
<dbReference type="InterPro" id="IPR003890">
    <property type="entry name" value="MIF4G-like_typ-3"/>
</dbReference>
<dbReference type="SUPFAM" id="SSF48371">
    <property type="entry name" value="ARM repeat"/>
    <property type="match status" value="1"/>
</dbReference>
<keyword evidence="4" id="KW-1185">Reference proteome</keyword>
<dbReference type="EnsemblMetazoa" id="HelroT134359">
    <property type="protein sequence ID" value="HelroP134359"/>
    <property type="gene ID" value="HelroG134359"/>
</dbReference>
<dbReference type="InterPro" id="IPR016024">
    <property type="entry name" value="ARM-type_fold"/>
</dbReference>
<dbReference type="GeneID" id="20196248"/>
<dbReference type="OMA" id="RELHECN"/>
<dbReference type="CTD" id="20196248"/>
<protein>
    <recommendedName>
        <fullName evidence="1">MIF4G domain-containing protein</fullName>
    </recommendedName>
</protein>
<dbReference type="PANTHER" id="PTHR23253">
    <property type="entry name" value="EUKARYOTIC TRANSLATION INITIATION FACTOR 4 GAMMA"/>
    <property type="match status" value="1"/>
</dbReference>
<evidence type="ECO:0000259" key="1">
    <source>
        <dbReference type="SMART" id="SM00543"/>
    </source>
</evidence>
<reference evidence="4" key="1">
    <citation type="submission" date="2012-12" db="EMBL/GenBank/DDBJ databases">
        <authorList>
            <person name="Hellsten U."/>
            <person name="Grimwood J."/>
            <person name="Chapman J.A."/>
            <person name="Shapiro H."/>
            <person name="Aerts A."/>
            <person name="Otillar R.P."/>
            <person name="Terry A.Y."/>
            <person name="Boore J.L."/>
            <person name="Simakov O."/>
            <person name="Marletaz F."/>
            <person name="Cho S.-J."/>
            <person name="Edsinger-Gonzales E."/>
            <person name="Havlak P."/>
            <person name="Kuo D.-H."/>
            <person name="Larsson T."/>
            <person name="Lv J."/>
            <person name="Arendt D."/>
            <person name="Savage R."/>
            <person name="Osoegawa K."/>
            <person name="de Jong P."/>
            <person name="Lindberg D.R."/>
            <person name="Seaver E.C."/>
            <person name="Weisblat D.A."/>
            <person name="Putnam N.H."/>
            <person name="Grigoriev I.V."/>
            <person name="Rokhsar D.S."/>
        </authorList>
    </citation>
    <scope>NUCLEOTIDE SEQUENCE</scope>
</reference>
<dbReference type="EMBL" id="AMQM01002769">
    <property type="status" value="NOT_ANNOTATED_CDS"/>
    <property type="molecule type" value="Genomic_DNA"/>
</dbReference>
<dbReference type="EMBL" id="KB095858">
    <property type="protein sequence ID" value="ESO10889.1"/>
    <property type="molecule type" value="Genomic_DNA"/>
</dbReference>
<evidence type="ECO:0000313" key="2">
    <source>
        <dbReference type="EMBL" id="ESO10889.1"/>
    </source>
</evidence>
<dbReference type="eggNOG" id="KOG0401">
    <property type="taxonomic scope" value="Eukaryota"/>
</dbReference>
<sequence>QNLYKKVRSILNKLTPQNFEALLKQIHELEINTEDKLSGCIKIVFEKAISEPNFCEAYAKMACNISTLKVPCKDNPHDALSFRRLLLNRCQTEFEKDRSDEIELEKRQKEIEECQQDDKRKQLILEKEEMVTKARRRSLGNIRFIGELFKMKMLTEKIMFECLTKLIKATDEDSIECLCWLLRTIGKDLDSDRNKKHLDAFFSEIVKKSKSKGVSPRTKFMLQDIIELRSNNWVPRRNEFNPKTIAQIHKEA</sequence>
<reference evidence="2 4" key="2">
    <citation type="journal article" date="2013" name="Nature">
        <title>Insights into bilaterian evolution from three spiralian genomes.</title>
        <authorList>
            <person name="Simakov O."/>
            <person name="Marletaz F."/>
            <person name="Cho S.J."/>
            <person name="Edsinger-Gonzales E."/>
            <person name="Havlak P."/>
            <person name="Hellsten U."/>
            <person name="Kuo D.H."/>
            <person name="Larsson T."/>
            <person name="Lv J."/>
            <person name="Arendt D."/>
            <person name="Savage R."/>
            <person name="Osoegawa K."/>
            <person name="de Jong P."/>
            <person name="Grimwood J."/>
            <person name="Chapman J.A."/>
            <person name="Shapiro H."/>
            <person name="Aerts A."/>
            <person name="Otillar R.P."/>
            <person name="Terry A.Y."/>
            <person name="Boore J.L."/>
            <person name="Grigoriev I.V."/>
            <person name="Lindberg D.R."/>
            <person name="Seaver E.C."/>
            <person name="Weisblat D.A."/>
            <person name="Putnam N.H."/>
            <person name="Rokhsar D.S."/>
        </authorList>
    </citation>
    <scope>NUCLEOTIDE SEQUENCE</scope>
</reference>
<reference evidence="3" key="3">
    <citation type="submission" date="2015-06" db="UniProtKB">
        <authorList>
            <consortium name="EnsemblMetazoa"/>
        </authorList>
    </citation>
    <scope>IDENTIFICATION</scope>
</reference>
<dbReference type="GO" id="GO:0003723">
    <property type="term" value="F:RNA binding"/>
    <property type="evidence" value="ECO:0007669"/>
    <property type="project" value="InterPro"/>
</dbReference>
<dbReference type="AlphaFoldDB" id="T1EI48"/>
<dbReference type="RefSeq" id="XP_009011158.1">
    <property type="nucleotide sequence ID" value="XM_009012910.1"/>
</dbReference>
<name>T1EI48_HELRO</name>
<gene>
    <name evidence="3" type="primary">20196248</name>
    <name evidence="2" type="ORF">HELRODRAFT_134359</name>
</gene>
<dbReference type="Gene3D" id="1.25.40.180">
    <property type="match status" value="1"/>
</dbReference>
<feature type="domain" description="MIF4G" evidence="1">
    <location>
        <begin position="4"/>
        <end position="232"/>
    </location>
</feature>
<dbReference type="Proteomes" id="UP000015101">
    <property type="component" value="Unassembled WGS sequence"/>
</dbReference>